<keyword evidence="4" id="KW-0175">Coiled coil</keyword>
<evidence type="ECO:0000256" key="1">
    <source>
        <dbReference type="ARBA" id="ARBA00004442"/>
    </source>
</evidence>
<dbReference type="Gene3D" id="3.30.1330.60">
    <property type="entry name" value="OmpA-like domain"/>
    <property type="match status" value="1"/>
</dbReference>
<dbReference type="PANTHER" id="PTHR30329:SF21">
    <property type="entry name" value="LIPOPROTEIN YIAD-RELATED"/>
    <property type="match status" value="1"/>
</dbReference>
<dbReference type="InterPro" id="IPR006664">
    <property type="entry name" value="OMP_bac"/>
</dbReference>
<dbReference type="Proteomes" id="UP000249799">
    <property type="component" value="Chromosome"/>
</dbReference>
<keyword evidence="6" id="KW-0732">Signal</keyword>
<dbReference type="PRINTS" id="PR01023">
    <property type="entry name" value="NAFLGMOTY"/>
</dbReference>
<dbReference type="PRINTS" id="PR01021">
    <property type="entry name" value="OMPADOMAIN"/>
</dbReference>
<keyword evidence="8" id="KW-1185">Reference proteome</keyword>
<feature type="signal peptide" evidence="6">
    <location>
        <begin position="1"/>
        <end position="24"/>
    </location>
</feature>
<evidence type="ECO:0000256" key="2">
    <source>
        <dbReference type="ARBA" id="ARBA00023136"/>
    </source>
</evidence>
<name>A0A2Z4FKB4_9DELT</name>
<dbReference type="PROSITE" id="PS51257">
    <property type="entry name" value="PROKAR_LIPOPROTEIN"/>
    <property type="match status" value="1"/>
</dbReference>
<dbReference type="KEGG" id="bsed:DN745_07125"/>
<feature type="chain" id="PRO_5043579487" evidence="6">
    <location>
        <begin position="25"/>
        <end position="428"/>
    </location>
</feature>
<dbReference type="AlphaFoldDB" id="A0A2Z4FKB4"/>
<dbReference type="GO" id="GO:0009279">
    <property type="term" value="C:cell outer membrane"/>
    <property type="evidence" value="ECO:0007669"/>
    <property type="project" value="UniProtKB-SubCell"/>
</dbReference>
<evidence type="ECO:0000256" key="5">
    <source>
        <dbReference type="SAM" id="MobiDB-lite"/>
    </source>
</evidence>
<gene>
    <name evidence="7" type="ORF">DN745_07125</name>
</gene>
<evidence type="ECO:0000256" key="6">
    <source>
        <dbReference type="SAM" id="SignalP"/>
    </source>
</evidence>
<dbReference type="InterPro" id="IPR025511">
    <property type="entry name" value="DUF4398"/>
</dbReference>
<reference evidence="7 8" key="1">
    <citation type="submission" date="2018-06" db="EMBL/GenBank/DDBJ databases">
        <title>Lujinxingia sediminis gen. nov. sp. nov., a new facultative anaerobic member of the class Deltaproteobacteria, and proposal of Lujinxingaceae fam. nov.</title>
        <authorList>
            <person name="Guo L.-Y."/>
            <person name="Li C.-M."/>
            <person name="Wang S."/>
            <person name="Du Z.-J."/>
        </authorList>
    </citation>
    <scope>NUCLEOTIDE SEQUENCE [LARGE SCALE GENOMIC DNA]</scope>
    <source>
        <strain evidence="7 8">FA350</strain>
    </source>
</reference>
<evidence type="ECO:0000256" key="4">
    <source>
        <dbReference type="SAM" id="Coils"/>
    </source>
</evidence>
<dbReference type="InterPro" id="IPR050330">
    <property type="entry name" value="Bact_OuterMem_StrucFunc"/>
</dbReference>
<feature type="region of interest" description="Disordered" evidence="5">
    <location>
        <begin position="334"/>
        <end position="428"/>
    </location>
</feature>
<dbReference type="PROSITE" id="PS51123">
    <property type="entry name" value="OMPA_2"/>
    <property type="match status" value="1"/>
</dbReference>
<dbReference type="Pfam" id="PF00691">
    <property type="entry name" value="OmpA"/>
    <property type="match status" value="1"/>
</dbReference>
<dbReference type="CDD" id="cd07185">
    <property type="entry name" value="OmpA_C-like"/>
    <property type="match status" value="1"/>
</dbReference>
<feature type="compositionally biased region" description="Acidic residues" evidence="5">
    <location>
        <begin position="396"/>
        <end position="416"/>
    </location>
</feature>
<feature type="compositionally biased region" description="Acidic residues" evidence="5">
    <location>
        <begin position="340"/>
        <end position="352"/>
    </location>
</feature>
<dbReference type="SUPFAM" id="SSF103088">
    <property type="entry name" value="OmpA-like"/>
    <property type="match status" value="1"/>
</dbReference>
<dbReference type="OrthoDB" id="5512550at2"/>
<keyword evidence="2" id="KW-0472">Membrane</keyword>
<dbReference type="RefSeq" id="WP_111333365.1">
    <property type="nucleotide sequence ID" value="NZ_CP030032.1"/>
</dbReference>
<keyword evidence="3" id="KW-0998">Cell outer membrane</keyword>
<accession>A0A2Z4FKB4</accession>
<evidence type="ECO:0000313" key="8">
    <source>
        <dbReference type="Proteomes" id="UP000249799"/>
    </source>
</evidence>
<dbReference type="EMBL" id="CP030032">
    <property type="protein sequence ID" value="AWV89118.1"/>
    <property type="molecule type" value="Genomic_DNA"/>
</dbReference>
<evidence type="ECO:0000256" key="3">
    <source>
        <dbReference type="ARBA" id="ARBA00023237"/>
    </source>
</evidence>
<organism evidence="7 8">
    <name type="scientific">Bradymonas sediminis</name>
    <dbReference type="NCBI Taxonomy" id="1548548"/>
    <lineage>
        <taxon>Bacteria</taxon>
        <taxon>Deltaproteobacteria</taxon>
        <taxon>Bradymonadales</taxon>
        <taxon>Bradymonadaceae</taxon>
        <taxon>Bradymonas</taxon>
    </lineage>
</organism>
<dbReference type="Pfam" id="PF14346">
    <property type="entry name" value="DUF4398"/>
    <property type="match status" value="1"/>
</dbReference>
<feature type="region of interest" description="Disordered" evidence="5">
    <location>
        <begin position="298"/>
        <end position="318"/>
    </location>
</feature>
<protein>
    <submittedName>
        <fullName evidence="7">Uncharacterized protein</fullName>
    </submittedName>
</protein>
<dbReference type="PANTHER" id="PTHR30329">
    <property type="entry name" value="STATOR ELEMENT OF FLAGELLAR MOTOR COMPLEX"/>
    <property type="match status" value="1"/>
</dbReference>
<feature type="coiled-coil region" evidence="4">
    <location>
        <begin position="138"/>
        <end position="210"/>
    </location>
</feature>
<dbReference type="InterPro" id="IPR036737">
    <property type="entry name" value="OmpA-like_sf"/>
</dbReference>
<evidence type="ECO:0000313" key="7">
    <source>
        <dbReference type="EMBL" id="AWV89118.1"/>
    </source>
</evidence>
<proteinExistence type="predicted"/>
<feature type="compositionally biased region" description="Low complexity" evidence="5">
    <location>
        <begin position="373"/>
        <end position="389"/>
    </location>
</feature>
<sequence>MNRSNSVIFVGCCAALALTLSACASTPPKHLQEARSTYNQAANHSHAAQYAPTELQQAKQSLARAEKAYQDSADSNTTHTMAYLALRRAQQAMASAELNYMATTRKARENELLARTDAARMHYQRRLAVQKQSAAATRQLNEQQLQEQRRQLQDALDKLDEQQMTQADMQSLQTQYQDAMAQLDAEIERREAAEAQLEEVTQKLANVAEVRQDAGGATIISLDSATLFENGKYDLLPIARQNLQRVAEALKMQPEVTLTVAGFTSSTGSEEFNQTLSQNRAESVKDYLVSRGIPGERIDTVGYGQDRPIASNETPEGRAMNRRVEIILDNAEAIGGGPEDAQEQELPEDDYLDNTGDRLNSPLPPVDQIIPSDEPGPGDAANPAAPGEDYLAPEQSADDEEMQPEGEEGDYIEGQDDWPGIIQDGPMP</sequence>
<dbReference type="InterPro" id="IPR006665">
    <property type="entry name" value="OmpA-like"/>
</dbReference>
<feature type="region of interest" description="Disordered" evidence="5">
    <location>
        <begin position="53"/>
        <end position="74"/>
    </location>
</feature>
<comment type="subcellular location">
    <subcellularLocation>
        <location evidence="1">Cell outer membrane</location>
    </subcellularLocation>
</comment>